<dbReference type="Pfam" id="PF00534">
    <property type="entry name" value="Glycos_transf_1"/>
    <property type="match status" value="1"/>
</dbReference>
<organism evidence="3 4">
    <name type="scientific">Salinicoccus sediminis</name>
    <dbReference type="NCBI Taxonomy" id="1432562"/>
    <lineage>
        <taxon>Bacteria</taxon>
        <taxon>Bacillati</taxon>
        <taxon>Bacillota</taxon>
        <taxon>Bacilli</taxon>
        <taxon>Bacillales</taxon>
        <taxon>Staphylococcaceae</taxon>
        <taxon>Salinicoccus</taxon>
    </lineage>
</organism>
<evidence type="ECO:0000313" key="4">
    <source>
        <dbReference type="Proteomes" id="UP000034287"/>
    </source>
</evidence>
<dbReference type="CDD" id="cd03794">
    <property type="entry name" value="GT4_WbuB-like"/>
    <property type="match status" value="1"/>
</dbReference>
<dbReference type="InterPro" id="IPR050194">
    <property type="entry name" value="Glycosyltransferase_grp1"/>
</dbReference>
<dbReference type="STRING" id="1432562.WN59_10255"/>
<dbReference type="AlphaFoldDB" id="A0A0M2SM84"/>
<dbReference type="InterPro" id="IPR001296">
    <property type="entry name" value="Glyco_trans_1"/>
</dbReference>
<evidence type="ECO:0008006" key="5">
    <source>
        <dbReference type="Google" id="ProtNLM"/>
    </source>
</evidence>
<dbReference type="PATRIC" id="fig|1432562.3.peg.2036"/>
<dbReference type="EMBL" id="LAYZ01000024">
    <property type="protein sequence ID" value="KKK33972.1"/>
    <property type="molecule type" value="Genomic_DNA"/>
</dbReference>
<dbReference type="GO" id="GO:0016757">
    <property type="term" value="F:glycosyltransferase activity"/>
    <property type="evidence" value="ECO:0007669"/>
    <property type="project" value="InterPro"/>
</dbReference>
<accession>A0A0M2SM84</accession>
<sequence>MAYIIGLISYITLQLNFQSISKFLLRKSLTKEMGSKESGISIYLRKSNHSMLLYQINNMNLDSDYKMFLNALIFRHEKKYVKAYRMIENIENPNILSLKVMLLYDLKLLDNIINLSNKGVDVLKYLKTDQQFNLVSYLVSRNLYDEAEQLIQITEQDKDHLIEQFEEDKSDIYYKYTWRQYASNFLGLNDTNDADLLEVKRKIDLLNLQMKKLGYVLAVNEYYSDEKNLDLLEHEYVPFIKDNKDLFQYLDFEALHTFNITDKSNDDKSIKLQRILNYYHSNNFSKQMLQTIYELIPQVNLSTQHIMSLRRMIMDRQLDLGDEKFNRLLKRDRRLHIIFHYPQLFINSELNGEVDYFIHHQFTRREQKRIYNTVIKKLLHYNMRIDLPEHFIEYLKVTSPKRMSNSLVLGRYYCSKSDQKHLDQLVNTKQPDKQFKLRINFAKYYFQLKEYELSLKETEKAGKIKSYHHDVLRSYIRNHHVAGNITARYKNIKLMKKYYPARLFPGEYQMALQEFQLSNSEWQLPISLGESHNIDPVDKKVLFVLNKALPVTNGYTIRSNEIVKRVKAQGYEPVQTTRLGWTPKHEGYDIPKNAIDGIKTYYIDKSDKYLTNKTPINDYFNVYAEEILKIVKAERPQMIHAASNFQNALPALRVGEMLGLRTIYEVRGLWHHTQTSKNPLFYQSDRFNFQDAYEILCCNIADEVLCISESLKSYLVDKGVEAEKITVVPNGVDTNSMSPSEPDSDIIEKYGLENSVVLGFIGSITVYEGIDFILRAIKNINDSKKLRKRLKFLLVGEGQYLPQLQALVTELGIREDVIFTGKIPHEQVSKFYSVVDVTPFPRTNALVCQLVTPIKTYEAMAMGKKVIVSDVAALKEMVIDGENGTYFEAENLEALEKAIIEISQNEEIGKHAREWVEQNRDWEVLMQDIVDIYEKES</sequence>
<comment type="caution">
    <text evidence="3">The sequence shown here is derived from an EMBL/GenBank/DDBJ whole genome shotgun (WGS) entry which is preliminary data.</text>
</comment>
<reference evidence="3 4" key="1">
    <citation type="submission" date="2015-04" db="EMBL/GenBank/DDBJ databases">
        <title>Taxonomic description and genome sequence of Salinicoccus sediminis sp. nov., a novel hyper halotolerant bacterium isolated from marine sediment.</title>
        <authorList>
            <person name="Mathan Kumar R."/>
            <person name="Kaur G."/>
            <person name="Kumar N."/>
            <person name="Kumar A."/>
            <person name="Singh N.K."/>
            <person name="Kaur N."/>
            <person name="Mayilraj S."/>
        </authorList>
    </citation>
    <scope>NUCLEOTIDE SEQUENCE [LARGE SCALE GENOMIC DNA]</scope>
    <source>
        <strain evidence="3 4">SV-16</strain>
    </source>
</reference>
<dbReference type="PANTHER" id="PTHR45947">
    <property type="entry name" value="SULFOQUINOVOSYL TRANSFERASE SQD2"/>
    <property type="match status" value="1"/>
</dbReference>
<dbReference type="Pfam" id="PF13439">
    <property type="entry name" value="Glyco_transf_4"/>
    <property type="match status" value="1"/>
</dbReference>
<gene>
    <name evidence="3" type="ORF">WN59_10255</name>
</gene>
<dbReference type="Proteomes" id="UP000034287">
    <property type="component" value="Unassembled WGS sequence"/>
</dbReference>
<dbReference type="SUPFAM" id="SSF53756">
    <property type="entry name" value="UDP-Glycosyltransferase/glycogen phosphorylase"/>
    <property type="match status" value="1"/>
</dbReference>
<feature type="domain" description="Glycosyltransferase subfamily 4-like N-terminal" evidence="2">
    <location>
        <begin position="608"/>
        <end position="735"/>
    </location>
</feature>
<evidence type="ECO:0000313" key="3">
    <source>
        <dbReference type="EMBL" id="KKK33972.1"/>
    </source>
</evidence>
<feature type="domain" description="Glycosyl transferase family 1" evidence="1">
    <location>
        <begin position="747"/>
        <end position="921"/>
    </location>
</feature>
<evidence type="ECO:0000259" key="1">
    <source>
        <dbReference type="Pfam" id="PF00534"/>
    </source>
</evidence>
<proteinExistence type="predicted"/>
<dbReference type="OrthoDB" id="9815550at2"/>
<name>A0A0M2SM84_9STAP</name>
<dbReference type="Gene3D" id="3.40.50.2000">
    <property type="entry name" value="Glycogen Phosphorylase B"/>
    <property type="match status" value="2"/>
</dbReference>
<evidence type="ECO:0000259" key="2">
    <source>
        <dbReference type="Pfam" id="PF13439"/>
    </source>
</evidence>
<dbReference type="PANTHER" id="PTHR45947:SF3">
    <property type="entry name" value="SULFOQUINOVOSYL TRANSFERASE SQD2"/>
    <property type="match status" value="1"/>
</dbReference>
<dbReference type="InterPro" id="IPR028098">
    <property type="entry name" value="Glyco_trans_4-like_N"/>
</dbReference>
<keyword evidence="4" id="KW-1185">Reference proteome</keyword>
<protein>
    <recommendedName>
        <fullName evidence="5">Glycosyltransferase subfamily 4-like N-terminal domain-containing protein</fullName>
    </recommendedName>
</protein>